<protein>
    <submittedName>
        <fullName evidence="2">Uncharacterized protein</fullName>
    </submittedName>
</protein>
<gene>
    <name evidence="2" type="ORF">GA_TR17739_c0_g1_i1_g.56544</name>
</gene>
<organism evidence="2">
    <name type="scientific">Noccaea caerulescens</name>
    <name type="common">Alpine penny-cress</name>
    <name type="synonym">Thlaspi caerulescens</name>
    <dbReference type="NCBI Taxonomy" id="107243"/>
    <lineage>
        <taxon>Eukaryota</taxon>
        <taxon>Viridiplantae</taxon>
        <taxon>Streptophyta</taxon>
        <taxon>Embryophyta</taxon>
        <taxon>Tracheophyta</taxon>
        <taxon>Spermatophyta</taxon>
        <taxon>Magnoliopsida</taxon>
        <taxon>eudicotyledons</taxon>
        <taxon>Gunneridae</taxon>
        <taxon>Pentapetalae</taxon>
        <taxon>rosids</taxon>
        <taxon>malvids</taxon>
        <taxon>Brassicales</taxon>
        <taxon>Brassicaceae</taxon>
        <taxon>Coluteocarpeae</taxon>
        <taxon>Noccaea</taxon>
    </lineage>
</organism>
<proteinExistence type="predicted"/>
<dbReference type="AlphaFoldDB" id="A0A1J3D0D3"/>
<accession>A0A1J3D0D3</accession>
<dbReference type="PANTHER" id="PTHR34061">
    <property type="entry name" value="PROTEIN, PUTATIVE-RELATED"/>
    <property type="match status" value="1"/>
</dbReference>
<evidence type="ECO:0000313" key="2">
    <source>
        <dbReference type="EMBL" id="JAU12350.1"/>
    </source>
</evidence>
<dbReference type="PANTHER" id="PTHR34061:SF23">
    <property type="entry name" value="TRANSMEMBRANE PROTEIN"/>
    <property type="match status" value="1"/>
</dbReference>
<feature type="region of interest" description="Disordered" evidence="1">
    <location>
        <begin position="47"/>
        <end position="76"/>
    </location>
</feature>
<sequence>MDNGNNGGVSVISRVRLDQVATWVSSSVVSAFFTSLERCACLNLDTTDPDDDDSEFEAKDRPLAFSAAPHPSGDIV</sequence>
<dbReference type="EMBL" id="GEVI01019970">
    <property type="protein sequence ID" value="JAU12350.1"/>
    <property type="molecule type" value="Transcribed_RNA"/>
</dbReference>
<name>A0A1J3D0D3_NOCCA</name>
<evidence type="ECO:0000256" key="1">
    <source>
        <dbReference type="SAM" id="MobiDB-lite"/>
    </source>
</evidence>
<reference evidence="2" key="1">
    <citation type="submission" date="2016-07" db="EMBL/GenBank/DDBJ databases">
        <title>De novo transcriptome assembly of four accessions of the metal hyperaccumulator plant Noccaea caerulescens.</title>
        <authorList>
            <person name="Blande D."/>
            <person name="Halimaa P."/>
            <person name="Tervahauta A.I."/>
            <person name="Aarts M.G."/>
            <person name="Karenlampi S.O."/>
        </authorList>
    </citation>
    <scope>NUCLEOTIDE SEQUENCE</scope>
</reference>